<dbReference type="RefSeq" id="WP_181661358.1">
    <property type="nucleotide sequence ID" value="NZ_JACEHE010000028.1"/>
</dbReference>
<accession>A0A7W0DSF7</accession>
<gene>
    <name evidence="1" type="ORF">H1D24_32715</name>
</gene>
<sequence length="45" mass="4728">MLESVLTIIVETPWVFGHFDVQGPFQHGASDLGQQSAVAEQGGGS</sequence>
<evidence type="ECO:0000313" key="1">
    <source>
        <dbReference type="EMBL" id="MBA2950425.1"/>
    </source>
</evidence>
<dbReference type="AlphaFoldDB" id="A0A7W0DSF7"/>
<evidence type="ECO:0000313" key="2">
    <source>
        <dbReference type="Proteomes" id="UP000545761"/>
    </source>
</evidence>
<protein>
    <submittedName>
        <fullName evidence="1">Uncharacterized protein</fullName>
    </submittedName>
</protein>
<dbReference type="Proteomes" id="UP000545761">
    <property type="component" value="Unassembled WGS sequence"/>
</dbReference>
<proteinExistence type="predicted"/>
<dbReference type="EMBL" id="JACEHE010000028">
    <property type="protein sequence ID" value="MBA2950425.1"/>
    <property type="molecule type" value="Genomic_DNA"/>
</dbReference>
<reference evidence="1 2" key="1">
    <citation type="submission" date="2020-07" db="EMBL/GenBank/DDBJ databases">
        <title>Streptomyces isolated from Indian soil.</title>
        <authorList>
            <person name="Mandal S."/>
            <person name="Maiti P.K."/>
        </authorList>
    </citation>
    <scope>NUCLEOTIDE SEQUENCE [LARGE SCALE GENOMIC DNA]</scope>
    <source>
        <strain evidence="1 2">PSKA28</strain>
    </source>
</reference>
<organism evidence="1 2">
    <name type="scientific">Streptomyces himalayensis subsp. himalayensis</name>
    <dbReference type="NCBI Taxonomy" id="2756131"/>
    <lineage>
        <taxon>Bacteria</taxon>
        <taxon>Bacillati</taxon>
        <taxon>Actinomycetota</taxon>
        <taxon>Actinomycetes</taxon>
        <taxon>Kitasatosporales</taxon>
        <taxon>Streptomycetaceae</taxon>
        <taxon>Streptomyces</taxon>
        <taxon>Streptomyces himalayensis</taxon>
    </lineage>
</organism>
<name>A0A7W0DSF7_9ACTN</name>
<comment type="caution">
    <text evidence="1">The sequence shown here is derived from an EMBL/GenBank/DDBJ whole genome shotgun (WGS) entry which is preliminary data.</text>
</comment>